<dbReference type="PANTHER" id="PTHR24366">
    <property type="entry name" value="IG(IMMUNOGLOBULIN) AND LRR(LEUCINE RICH REPEAT) DOMAINS"/>
    <property type="match status" value="1"/>
</dbReference>
<dbReference type="GO" id="GO:0007165">
    <property type="term" value="P:signal transduction"/>
    <property type="evidence" value="ECO:0007669"/>
    <property type="project" value="InterPro"/>
</dbReference>
<evidence type="ECO:0000259" key="13">
    <source>
        <dbReference type="PROSITE" id="PS50104"/>
    </source>
</evidence>
<proteinExistence type="inferred from homology"/>
<dbReference type="SMART" id="SM00255">
    <property type="entry name" value="TIR"/>
    <property type="match status" value="1"/>
</dbReference>
<keyword evidence="9 11" id="KW-0472">Membrane</keyword>
<dbReference type="Pfam" id="PF13855">
    <property type="entry name" value="LRR_8"/>
    <property type="match status" value="4"/>
</dbReference>
<keyword evidence="5 11" id="KW-0812">Transmembrane</keyword>
<dbReference type="FunFam" id="3.80.10.10:FF:001164">
    <property type="entry name" value="GH01279p"/>
    <property type="match status" value="1"/>
</dbReference>
<evidence type="ECO:0000256" key="2">
    <source>
        <dbReference type="ARBA" id="ARBA00009634"/>
    </source>
</evidence>
<keyword evidence="4" id="KW-0433">Leucine-rich repeat</keyword>
<feature type="domain" description="TIR" evidence="13">
    <location>
        <begin position="1091"/>
        <end position="1235"/>
    </location>
</feature>
<evidence type="ECO:0000256" key="10">
    <source>
        <dbReference type="SAM" id="MobiDB-lite"/>
    </source>
</evidence>
<feature type="region of interest" description="Disordered" evidence="10">
    <location>
        <begin position="1328"/>
        <end position="1449"/>
    </location>
</feature>
<organism evidence="14 15">
    <name type="scientific">Allacma fusca</name>
    <dbReference type="NCBI Taxonomy" id="39272"/>
    <lineage>
        <taxon>Eukaryota</taxon>
        <taxon>Metazoa</taxon>
        <taxon>Ecdysozoa</taxon>
        <taxon>Arthropoda</taxon>
        <taxon>Hexapoda</taxon>
        <taxon>Collembola</taxon>
        <taxon>Symphypleona</taxon>
        <taxon>Sminthuridae</taxon>
        <taxon>Allacma</taxon>
    </lineage>
</organism>
<dbReference type="InterPro" id="IPR000372">
    <property type="entry name" value="LRRNT"/>
</dbReference>
<dbReference type="GO" id="GO:0005886">
    <property type="term" value="C:plasma membrane"/>
    <property type="evidence" value="ECO:0007669"/>
    <property type="project" value="UniProtKB-SubCell"/>
</dbReference>
<evidence type="ECO:0000256" key="4">
    <source>
        <dbReference type="ARBA" id="ARBA00022614"/>
    </source>
</evidence>
<evidence type="ECO:0000256" key="9">
    <source>
        <dbReference type="ARBA" id="ARBA00023136"/>
    </source>
</evidence>
<dbReference type="SMART" id="SM00364">
    <property type="entry name" value="LRR_BAC"/>
    <property type="match status" value="9"/>
</dbReference>
<dbReference type="InterPro" id="IPR000157">
    <property type="entry name" value="TIR_dom"/>
</dbReference>
<feature type="chain" id="PRO_5035268179" description="TIR domain-containing protein" evidence="12">
    <location>
        <begin position="26"/>
        <end position="1449"/>
    </location>
</feature>
<evidence type="ECO:0000256" key="6">
    <source>
        <dbReference type="ARBA" id="ARBA00022729"/>
    </source>
</evidence>
<accession>A0A8J2KPY4</accession>
<evidence type="ECO:0000256" key="8">
    <source>
        <dbReference type="ARBA" id="ARBA00022989"/>
    </source>
</evidence>
<dbReference type="InterPro" id="IPR001611">
    <property type="entry name" value="Leu-rich_rpt"/>
</dbReference>
<feature type="compositionally biased region" description="Low complexity" evidence="10">
    <location>
        <begin position="1387"/>
        <end position="1402"/>
    </location>
</feature>
<evidence type="ECO:0000256" key="1">
    <source>
        <dbReference type="ARBA" id="ARBA00004236"/>
    </source>
</evidence>
<evidence type="ECO:0000256" key="5">
    <source>
        <dbReference type="ARBA" id="ARBA00022692"/>
    </source>
</evidence>
<feature type="region of interest" description="Disordered" evidence="10">
    <location>
        <begin position="1280"/>
        <end position="1310"/>
    </location>
</feature>
<sequence>MEFPPKSRLKLLIFLLVVSTPPLGPLSLVVSANLDESCAPIQILAPPSAPPHPSANQYPALSAGSAAALQSANVPGAVPLDTPSTWGETVLCQIRTLHSDLDLDNLTASVPTTIDWSTVSKLILRCNDVLFFESSLSPEQLSPFENLHELVIEKCKLKFLPPGTFQGLRHLRKLSLNTWNSDWASRSLELASNLLEDVVQLRHLNLGYNHMWNLPDGLLCQVSNLQSLNLTHNLLSELADLGLPPVKSSHYLKTTGGASSCLAELRSFDISHNTLRSLGRGRLERMKRLQDLHLDHNWLEELHDEALIGLSQLRTLNLSSNRLVALPPKFFSNSKFLRDLDLHNNSLTSLSSEALLPLEHLQVLDVSSNSLTATDGEPFKGLVRLVILNLSKNQIQTLTPSTFKELYTLQVLDLSMNQIGTIDRDTFMSISNLHSLNLARNRLRVISAHMFDGLYVLHKLILDYNQITTMDVDSLKNCTSLQDLGLVGNQLTTVPSALRGLQLLRTLDLGENRISILFNHSFTGLGQLYGLRLVDNQIQVLPRGLCEPMTRLQVFNMAQNRINKISSGAFQACPDVRLLRLDSNQLQNLPNSLSGQLPNLLWLNVSQNLLKRIEYSTLPLTLEWLDVSHNQLDGIGGARNSLRSHLRVVDASYNLITTLDQTAIPPTLEVIRVNYNRLQKIHVDTLSKAVNLTRVELVGNQMESIPLAALRFPPFPNSKPLPEFYIGGNPFLCDCEMEWLTRINHLSTLRSHPIVKDLDGVMCRLAYSRTSTHVPMSEMKSRDFLCPYKSHCFTLCHCCDFDACDCAMTCPQNCTCYYGDTWKANVVDCAGSAQTQIPSRLPMDSTEVYLDGNHIPILKSHTLIGRKNLKGLYLNASRIETISNKSFNGLQSLEVLHLEENLLKSLQGFEFDHLAKLEELYLQNNRIRTINNSTFLTLKALEILRLDGNLLVTFTVWQLSLNPYLVEIGLSRNPWDCECAFLQQFHSWVGDNSRKVMDMKDVRCTWNGTRSLGPYIQDYDNGTCGSSWAMIQSGVNLGVIPLVSIILAILLVIGFFTCIALCRENLCFCIFKLWGVKFCSKNPASSGEDEKAYDAYLVYSQKDEELVNDKLAEELETHDNYRLCLHHRDLVNEAGDLKGMMWSALESARSFVIIVSKNFFQEWSSGEGSVLCSVINRALVSGKNPPKSLIVIHTEDMEISSPEFQSILPSKSSKRSKILCWRNEREFWNRLKFYLPEPSSYHSNITTTTTTGSSTEPKFQVAPDEAKLWPYNAFVALPPKYQMPKSPPSNSTDSTIIDQNSDASGSGTSGSYYSHHLVHLPKSPLPASKNYFTHNNKNPPPPGDSYLSVEGEHVYSSLDPPSPQHHQQHQHQAGLYPPFSTGGNTSNLNSPGGTTPNPNNSLKNIHLPNGYTYSPSPRPQPQWHPHPSGSLSAQRKNKGKAENVQTYLV</sequence>
<evidence type="ECO:0000313" key="14">
    <source>
        <dbReference type="EMBL" id="CAG7817112.1"/>
    </source>
</evidence>
<feature type="signal peptide" evidence="12">
    <location>
        <begin position="1"/>
        <end position="25"/>
    </location>
</feature>
<dbReference type="FunFam" id="3.80.10.10:FF:001438">
    <property type="entry name" value="Uncharacterized protein"/>
    <property type="match status" value="1"/>
</dbReference>
<dbReference type="PROSITE" id="PS50104">
    <property type="entry name" value="TIR"/>
    <property type="match status" value="1"/>
</dbReference>
<dbReference type="PANTHER" id="PTHR24366:SF96">
    <property type="entry name" value="LEUCINE RICH REPEAT CONTAINING 53"/>
    <property type="match status" value="1"/>
</dbReference>
<feature type="compositionally biased region" description="Polar residues" evidence="10">
    <location>
        <begin position="1288"/>
        <end position="1303"/>
    </location>
</feature>
<keyword evidence="8 11" id="KW-1133">Transmembrane helix</keyword>
<dbReference type="OrthoDB" id="2015831at2759"/>
<evidence type="ECO:0000256" key="11">
    <source>
        <dbReference type="SAM" id="Phobius"/>
    </source>
</evidence>
<evidence type="ECO:0000256" key="7">
    <source>
        <dbReference type="ARBA" id="ARBA00022737"/>
    </source>
</evidence>
<gene>
    <name evidence="14" type="ORF">AFUS01_LOCUS27695</name>
</gene>
<dbReference type="Proteomes" id="UP000708208">
    <property type="component" value="Unassembled WGS sequence"/>
</dbReference>
<comment type="caution">
    <text evidence="14">The sequence shown here is derived from an EMBL/GenBank/DDBJ whole genome shotgun (WGS) entry which is preliminary data.</text>
</comment>
<protein>
    <recommendedName>
        <fullName evidence="13">TIR domain-containing protein</fullName>
    </recommendedName>
</protein>
<comment type="similarity">
    <text evidence="2">Belongs to the Toll-like receptor family.</text>
</comment>
<comment type="subcellular location">
    <subcellularLocation>
        <location evidence="1">Cell membrane</location>
    </subcellularLocation>
</comment>
<dbReference type="InterPro" id="IPR003591">
    <property type="entry name" value="Leu-rich_rpt_typical-subtyp"/>
</dbReference>
<evidence type="ECO:0000256" key="12">
    <source>
        <dbReference type="SAM" id="SignalP"/>
    </source>
</evidence>
<dbReference type="SMART" id="SM00365">
    <property type="entry name" value="LRR_SD22"/>
    <property type="match status" value="7"/>
</dbReference>
<feature type="transmembrane region" description="Helical" evidence="11">
    <location>
        <begin position="1039"/>
        <end position="1062"/>
    </location>
</feature>
<keyword evidence="6 12" id="KW-0732">Signal</keyword>
<dbReference type="SMART" id="SM00013">
    <property type="entry name" value="LRRNT"/>
    <property type="match status" value="1"/>
</dbReference>
<dbReference type="PROSITE" id="PS51450">
    <property type="entry name" value="LRR"/>
    <property type="match status" value="5"/>
</dbReference>
<evidence type="ECO:0000313" key="15">
    <source>
        <dbReference type="Proteomes" id="UP000708208"/>
    </source>
</evidence>
<reference evidence="14" key="1">
    <citation type="submission" date="2021-06" db="EMBL/GenBank/DDBJ databases">
        <authorList>
            <person name="Hodson N. C."/>
            <person name="Mongue J. A."/>
            <person name="Jaron S. K."/>
        </authorList>
    </citation>
    <scope>NUCLEOTIDE SEQUENCE</scope>
</reference>
<dbReference type="EMBL" id="CAJVCH010386207">
    <property type="protein sequence ID" value="CAG7817112.1"/>
    <property type="molecule type" value="Genomic_DNA"/>
</dbReference>
<keyword evidence="15" id="KW-1185">Reference proteome</keyword>
<keyword evidence="7" id="KW-0677">Repeat</keyword>
<name>A0A8J2KPY4_9HEXA</name>
<dbReference type="Pfam" id="PF13676">
    <property type="entry name" value="TIR_2"/>
    <property type="match status" value="1"/>
</dbReference>
<keyword evidence="3" id="KW-1003">Cell membrane</keyword>
<dbReference type="SMART" id="SM00369">
    <property type="entry name" value="LRR_TYP"/>
    <property type="match status" value="23"/>
</dbReference>
<evidence type="ECO:0000256" key="3">
    <source>
        <dbReference type="ARBA" id="ARBA00022475"/>
    </source>
</evidence>